<evidence type="ECO:0000256" key="3">
    <source>
        <dbReference type="ARBA" id="ARBA00022576"/>
    </source>
</evidence>
<dbReference type="GO" id="GO:0008483">
    <property type="term" value="F:transaminase activity"/>
    <property type="evidence" value="ECO:0007669"/>
    <property type="project" value="UniProtKB-KW"/>
</dbReference>
<gene>
    <name evidence="10" type="ORF">B0F87_109134</name>
</gene>
<evidence type="ECO:0000313" key="11">
    <source>
        <dbReference type="Proteomes" id="UP000240010"/>
    </source>
</evidence>
<feature type="binding site" evidence="7">
    <location>
        <position position="193"/>
    </location>
    <ligand>
        <name>substrate</name>
    </ligand>
</feature>
<evidence type="ECO:0000256" key="7">
    <source>
        <dbReference type="PIRSR" id="PIRSR006487-1"/>
    </source>
</evidence>
<dbReference type="FunFam" id="3.30.70.1400:FF:000001">
    <property type="entry name" value="Aminomethyltransferase"/>
    <property type="match status" value="1"/>
</dbReference>
<dbReference type="InterPro" id="IPR013977">
    <property type="entry name" value="GcvT_C"/>
</dbReference>
<proteinExistence type="inferred from homology"/>
<dbReference type="GO" id="GO:0006546">
    <property type="term" value="P:glycine catabolic process"/>
    <property type="evidence" value="ECO:0007669"/>
    <property type="project" value="InterPro"/>
</dbReference>
<evidence type="ECO:0000256" key="6">
    <source>
        <dbReference type="ARBA" id="ARBA00047665"/>
    </source>
</evidence>
<dbReference type="GO" id="GO:0032259">
    <property type="term" value="P:methylation"/>
    <property type="evidence" value="ECO:0007669"/>
    <property type="project" value="UniProtKB-KW"/>
</dbReference>
<evidence type="ECO:0000313" key="10">
    <source>
        <dbReference type="EMBL" id="PPK74488.1"/>
    </source>
</evidence>
<keyword evidence="4 10" id="KW-0808">Transferase</keyword>
<dbReference type="InterPro" id="IPR006223">
    <property type="entry name" value="GcvT"/>
</dbReference>
<dbReference type="PANTHER" id="PTHR43757">
    <property type="entry name" value="AMINOMETHYLTRANSFERASE"/>
    <property type="match status" value="1"/>
</dbReference>
<comment type="similarity">
    <text evidence="1">Belongs to the GcvT family.</text>
</comment>
<evidence type="ECO:0000256" key="5">
    <source>
        <dbReference type="ARBA" id="ARBA00031395"/>
    </source>
</evidence>
<feature type="domain" description="Aminomethyltransferase C-terminal" evidence="9">
    <location>
        <begin position="278"/>
        <end position="353"/>
    </location>
</feature>
<reference evidence="10 11" key="1">
    <citation type="submission" date="2018-02" db="EMBL/GenBank/DDBJ databases">
        <title>Subsurface microbial communities from deep shales in Ohio and West Virginia, USA.</title>
        <authorList>
            <person name="Wrighton K."/>
        </authorList>
    </citation>
    <scope>NUCLEOTIDE SEQUENCE [LARGE SCALE GENOMIC DNA]</scope>
    <source>
        <strain evidence="10 11">OWC-DMM</strain>
    </source>
</reference>
<protein>
    <recommendedName>
        <fullName evidence="2">aminomethyltransferase</fullName>
        <ecNumber evidence="2">2.1.2.10</ecNumber>
    </recommendedName>
    <alternativeName>
        <fullName evidence="5">Glycine cleavage system T protein</fullName>
    </alternativeName>
</protein>
<dbReference type="Gene3D" id="4.10.1250.10">
    <property type="entry name" value="Aminomethyltransferase fragment"/>
    <property type="match status" value="1"/>
</dbReference>
<organism evidence="10 11">
    <name type="scientific">Methylobacter tundripaludum</name>
    <dbReference type="NCBI Taxonomy" id="173365"/>
    <lineage>
        <taxon>Bacteria</taxon>
        <taxon>Pseudomonadati</taxon>
        <taxon>Pseudomonadota</taxon>
        <taxon>Gammaproteobacteria</taxon>
        <taxon>Methylococcales</taxon>
        <taxon>Methylococcaceae</taxon>
        <taxon>Methylobacter</taxon>
    </lineage>
</organism>
<keyword evidence="3" id="KW-0032">Aminotransferase</keyword>
<dbReference type="InterPro" id="IPR006222">
    <property type="entry name" value="GCVT_N"/>
</dbReference>
<dbReference type="NCBIfam" id="NF001567">
    <property type="entry name" value="PRK00389.1"/>
    <property type="match status" value="1"/>
</dbReference>
<evidence type="ECO:0000259" key="8">
    <source>
        <dbReference type="Pfam" id="PF01571"/>
    </source>
</evidence>
<dbReference type="PANTHER" id="PTHR43757:SF2">
    <property type="entry name" value="AMINOMETHYLTRANSFERASE, MITOCHONDRIAL"/>
    <property type="match status" value="1"/>
</dbReference>
<dbReference type="Gene3D" id="3.30.1360.120">
    <property type="entry name" value="Probable tRNA modification gtpase trme, domain 1"/>
    <property type="match status" value="1"/>
</dbReference>
<dbReference type="AlphaFoldDB" id="A0A2S6HAK4"/>
<dbReference type="PIRSF" id="PIRSF006487">
    <property type="entry name" value="GcvT"/>
    <property type="match status" value="1"/>
</dbReference>
<keyword evidence="10" id="KW-0489">Methyltransferase</keyword>
<dbReference type="Pfam" id="PF08669">
    <property type="entry name" value="GCV_T_C"/>
    <property type="match status" value="1"/>
</dbReference>
<dbReference type="Gene3D" id="3.30.70.1400">
    <property type="entry name" value="Aminomethyltransferase beta-barrel domains"/>
    <property type="match status" value="1"/>
</dbReference>
<dbReference type="GO" id="GO:0005960">
    <property type="term" value="C:glycine cleavage complex"/>
    <property type="evidence" value="ECO:0007669"/>
    <property type="project" value="InterPro"/>
</dbReference>
<dbReference type="SUPFAM" id="SSF101790">
    <property type="entry name" value="Aminomethyltransferase beta-barrel domain"/>
    <property type="match status" value="1"/>
</dbReference>
<dbReference type="NCBIfam" id="NF010093">
    <property type="entry name" value="PRK13579.1"/>
    <property type="match status" value="1"/>
</dbReference>
<dbReference type="Gene3D" id="2.40.30.110">
    <property type="entry name" value="Aminomethyltransferase beta-barrel domains"/>
    <property type="match status" value="1"/>
</dbReference>
<evidence type="ECO:0000256" key="2">
    <source>
        <dbReference type="ARBA" id="ARBA00012616"/>
    </source>
</evidence>
<dbReference type="GO" id="GO:0004047">
    <property type="term" value="F:aminomethyltransferase activity"/>
    <property type="evidence" value="ECO:0007669"/>
    <property type="project" value="UniProtKB-EC"/>
</dbReference>
<comment type="caution">
    <text evidence="10">The sequence shown here is derived from an EMBL/GenBank/DDBJ whole genome shotgun (WGS) entry which is preliminary data.</text>
</comment>
<evidence type="ECO:0000256" key="1">
    <source>
        <dbReference type="ARBA" id="ARBA00008609"/>
    </source>
</evidence>
<dbReference type="Pfam" id="PF01571">
    <property type="entry name" value="GCV_T"/>
    <property type="match status" value="1"/>
</dbReference>
<dbReference type="Proteomes" id="UP000240010">
    <property type="component" value="Unassembled WGS sequence"/>
</dbReference>
<dbReference type="EC" id="2.1.2.10" evidence="2"/>
<feature type="domain" description="GCVT N-terminal" evidence="8">
    <location>
        <begin position="7"/>
        <end position="255"/>
    </location>
</feature>
<dbReference type="InterPro" id="IPR029043">
    <property type="entry name" value="GcvT/YgfZ_C"/>
</dbReference>
<dbReference type="GO" id="GO:0008168">
    <property type="term" value="F:methyltransferase activity"/>
    <property type="evidence" value="ECO:0007669"/>
    <property type="project" value="UniProtKB-KW"/>
</dbReference>
<dbReference type="InterPro" id="IPR027266">
    <property type="entry name" value="TrmE/GcvT-like"/>
</dbReference>
<dbReference type="EMBL" id="PTIZ01000009">
    <property type="protein sequence ID" value="PPK74488.1"/>
    <property type="molecule type" value="Genomic_DNA"/>
</dbReference>
<evidence type="ECO:0000259" key="9">
    <source>
        <dbReference type="Pfam" id="PF08669"/>
    </source>
</evidence>
<evidence type="ECO:0000256" key="4">
    <source>
        <dbReference type="ARBA" id="ARBA00022679"/>
    </source>
</evidence>
<dbReference type="NCBIfam" id="TIGR00528">
    <property type="entry name" value="gcvT"/>
    <property type="match status" value="1"/>
</dbReference>
<name>A0A2S6HAK4_9GAMM</name>
<sequence>MLKQTPLYNLHLELGARMVPFAGYLMPVQYGNGTLHEHLHCRSHAGFFDISHMGQCLILGDDAVPELGQLIPSDISGLKSGEQKYTVLTNNEGGIMDDIIITRIDTGLMIVVNAACKDKDFKHLYSHLGGRCCFNELTSQALFALQGPAAASIMEKFSAQAAELPFMQACGTNIKGIKCNVSRSGYTGEDGFEISVGHHYAEQLARLLLAEDDVEPIGLAARDTLRLEAGLCLYGHELNESITPVEAGLQWLIKKADNHFPGAEKILAQLQHGSEKIRVGLLIDSKIPVREGSVICNSEGIAVGYVTSGSFSPCLDQPIAMALLDPYTVDLGSPLYAMVRDHRITVTLTPLPFIPHRYHR</sequence>
<comment type="catalytic activity">
    <reaction evidence="6">
        <text>N(6)-[(R)-S(8)-aminomethyldihydrolipoyl]-L-lysyl-[protein] + (6S)-5,6,7,8-tetrahydrofolate = N(6)-[(R)-dihydrolipoyl]-L-lysyl-[protein] + (6R)-5,10-methylene-5,6,7,8-tetrahydrofolate + NH4(+)</text>
        <dbReference type="Rhea" id="RHEA:16945"/>
        <dbReference type="Rhea" id="RHEA-COMP:10475"/>
        <dbReference type="Rhea" id="RHEA-COMP:10492"/>
        <dbReference type="ChEBI" id="CHEBI:15636"/>
        <dbReference type="ChEBI" id="CHEBI:28938"/>
        <dbReference type="ChEBI" id="CHEBI:57453"/>
        <dbReference type="ChEBI" id="CHEBI:83100"/>
        <dbReference type="ChEBI" id="CHEBI:83143"/>
        <dbReference type="EC" id="2.1.2.10"/>
    </reaction>
</comment>
<dbReference type="SUPFAM" id="SSF103025">
    <property type="entry name" value="Folate-binding domain"/>
    <property type="match status" value="1"/>
</dbReference>
<accession>A0A2S6HAK4</accession>
<dbReference type="InterPro" id="IPR028896">
    <property type="entry name" value="GcvT/YgfZ/DmdA"/>
</dbReference>